<comment type="caution">
    <text evidence="3">The sequence shown here is derived from an EMBL/GenBank/DDBJ whole genome shotgun (WGS) entry which is preliminary data.</text>
</comment>
<feature type="compositionally biased region" description="Pro residues" evidence="1">
    <location>
        <begin position="28"/>
        <end position="50"/>
    </location>
</feature>
<keyword evidence="4" id="KW-1185">Reference proteome</keyword>
<feature type="region of interest" description="Disordered" evidence="1">
    <location>
        <begin position="28"/>
        <end position="56"/>
    </location>
</feature>
<evidence type="ECO:0000256" key="1">
    <source>
        <dbReference type="SAM" id="MobiDB-lite"/>
    </source>
</evidence>
<gene>
    <name evidence="3" type="ORF">GCM10009819_30770</name>
</gene>
<evidence type="ECO:0000256" key="2">
    <source>
        <dbReference type="SAM" id="SignalP"/>
    </source>
</evidence>
<feature type="chain" id="PRO_5046145031" evidence="2">
    <location>
        <begin position="30"/>
        <end position="378"/>
    </location>
</feature>
<proteinExistence type="predicted"/>
<name>A0ABP5G988_9MICO</name>
<dbReference type="EMBL" id="BAAAPW010000005">
    <property type="protein sequence ID" value="GAA2042249.1"/>
    <property type="molecule type" value="Genomic_DNA"/>
</dbReference>
<evidence type="ECO:0000313" key="4">
    <source>
        <dbReference type="Proteomes" id="UP001501196"/>
    </source>
</evidence>
<dbReference type="PROSITE" id="PS51257">
    <property type="entry name" value="PROKAR_LIPOPROTEIN"/>
    <property type="match status" value="1"/>
</dbReference>
<protein>
    <submittedName>
        <fullName evidence="3">Uncharacterized protein</fullName>
    </submittedName>
</protein>
<accession>A0ABP5G988</accession>
<evidence type="ECO:0000313" key="3">
    <source>
        <dbReference type="EMBL" id="GAA2042249.1"/>
    </source>
</evidence>
<organism evidence="3 4">
    <name type="scientific">Agromyces tropicus</name>
    <dbReference type="NCBI Taxonomy" id="555371"/>
    <lineage>
        <taxon>Bacteria</taxon>
        <taxon>Bacillati</taxon>
        <taxon>Actinomycetota</taxon>
        <taxon>Actinomycetes</taxon>
        <taxon>Micrococcales</taxon>
        <taxon>Microbacteriaceae</taxon>
        <taxon>Agromyces</taxon>
    </lineage>
</organism>
<sequence>MRAMRPNAAVGAATATLLALLLAGCTPPAPDPGPSPTAAPSPPAAEPTPAAPLDCDGIVPTGLVADALQGGAPEPVEPVVATQPLSFELFPAMLLEGLGGLDCSWRVGSGMPEYNDPSDWAYLRLAVLPDAASEWVPLATYEGMPSTLTRRIGGIDASFEGGDLGLTYSAPVGDDWVLLSLRAAGLTAEGGRFRGVDGGDELDRLDAVAEAAYSTVAAAAPDEPGPPRVELRRLDRPAVCRGGLAAPGLLMASGASDAEVVVSEPTGPPDSFAAAIAQRARLFTCSVSDGVTDLETVRTARGFGGVIDDFTRPDLEVGFSPIAFADVPDGAGPVVGYVENDVSPRYGGDAVLAIGDSLYWIRGLHPEAIARAIVAQTY</sequence>
<dbReference type="Proteomes" id="UP001501196">
    <property type="component" value="Unassembled WGS sequence"/>
</dbReference>
<feature type="signal peptide" evidence="2">
    <location>
        <begin position="1"/>
        <end position="29"/>
    </location>
</feature>
<reference evidence="4" key="1">
    <citation type="journal article" date="2019" name="Int. J. Syst. Evol. Microbiol.">
        <title>The Global Catalogue of Microorganisms (GCM) 10K type strain sequencing project: providing services to taxonomists for standard genome sequencing and annotation.</title>
        <authorList>
            <consortium name="The Broad Institute Genomics Platform"/>
            <consortium name="The Broad Institute Genome Sequencing Center for Infectious Disease"/>
            <person name="Wu L."/>
            <person name="Ma J."/>
        </authorList>
    </citation>
    <scope>NUCLEOTIDE SEQUENCE [LARGE SCALE GENOMIC DNA]</scope>
    <source>
        <strain evidence="4">JCM 15672</strain>
    </source>
</reference>
<keyword evidence="2" id="KW-0732">Signal</keyword>